<dbReference type="Pfam" id="PF00535">
    <property type="entry name" value="Glycos_transf_2"/>
    <property type="match status" value="1"/>
</dbReference>
<proteinExistence type="predicted"/>
<dbReference type="AlphaFoldDB" id="A0A158BKB9"/>
<reference evidence="2" key="1">
    <citation type="submission" date="2016-01" db="EMBL/GenBank/DDBJ databases">
        <authorList>
            <person name="Peeters C."/>
        </authorList>
    </citation>
    <scope>NUCLEOTIDE SEQUENCE [LARGE SCALE GENOMIC DNA]</scope>
    <source>
        <strain evidence="2">LMG 29325</strain>
    </source>
</reference>
<dbReference type="Proteomes" id="UP000054596">
    <property type="component" value="Unassembled WGS sequence"/>
</dbReference>
<keyword evidence="3" id="KW-1185">Reference proteome</keyword>
<dbReference type="InterPro" id="IPR029044">
    <property type="entry name" value="Nucleotide-diphossugar_trans"/>
</dbReference>
<dbReference type="InterPro" id="IPR001173">
    <property type="entry name" value="Glyco_trans_2-like"/>
</dbReference>
<evidence type="ECO:0000313" key="3">
    <source>
        <dbReference type="Proteomes" id="UP000054596"/>
    </source>
</evidence>
<gene>
    <name evidence="2" type="ORF">AWB82_04242</name>
</gene>
<organism evidence="2 3">
    <name type="scientific">Caballeronia glebae</name>
    <dbReference type="NCBI Taxonomy" id="1777143"/>
    <lineage>
        <taxon>Bacteria</taxon>
        <taxon>Pseudomonadati</taxon>
        <taxon>Pseudomonadota</taxon>
        <taxon>Betaproteobacteria</taxon>
        <taxon>Burkholderiales</taxon>
        <taxon>Burkholderiaceae</taxon>
        <taxon>Caballeronia</taxon>
    </lineage>
</organism>
<sequence length="85" mass="9239">MGTRFRGMGKAEIVREAHATGSTDTMPTDTMPLISCIMPTYGRPAYVDEAVAMFLAQDYPNKELIIVNSVGKATICTTIRPSNRG</sequence>
<dbReference type="Gene3D" id="3.90.550.10">
    <property type="entry name" value="Spore Coat Polysaccharide Biosynthesis Protein SpsA, Chain A"/>
    <property type="match status" value="1"/>
</dbReference>
<feature type="domain" description="Glycosyltransferase 2-like" evidence="1">
    <location>
        <begin position="35"/>
        <end position="68"/>
    </location>
</feature>
<evidence type="ECO:0000313" key="2">
    <source>
        <dbReference type="EMBL" id="SAK70518.1"/>
    </source>
</evidence>
<dbReference type="GO" id="GO:0016740">
    <property type="term" value="F:transferase activity"/>
    <property type="evidence" value="ECO:0007669"/>
    <property type="project" value="UniProtKB-KW"/>
</dbReference>
<evidence type="ECO:0000259" key="1">
    <source>
        <dbReference type="Pfam" id="PF00535"/>
    </source>
</evidence>
<dbReference type="EMBL" id="FCOJ02000031">
    <property type="protein sequence ID" value="SAK70518.1"/>
    <property type="molecule type" value="Genomic_DNA"/>
</dbReference>
<dbReference type="SUPFAM" id="SSF53448">
    <property type="entry name" value="Nucleotide-diphospho-sugar transferases"/>
    <property type="match status" value="1"/>
</dbReference>
<dbReference type="CDD" id="cd00761">
    <property type="entry name" value="Glyco_tranf_GTA_type"/>
    <property type="match status" value="1"/>
</dbReference>
<protein>
    <submittedName>
        <fullName evidence="2">N-glycosyltransferase</fullName>
    </submittedName>
</protein>
<name>A0A158BKB9_9BURK</name>
<dbReference type="STRING" id="1777143.AWB82_04242"/>
<comment type="caution">
    <text evidence="2">The sequence shown here is derived from an EMBL/GenBank/DDBJ whole genome shotgun (WGS) entry which is preliminary data.</text>
</comment>
<accession>A0A158BKB9</accession>